<evidence type="ECO:0000256" key="11">
    <source>
        <dbReference type="SAM" id="Phobius"/>
    </source>
</evidence>
<feature type="domain" description="Peptidase S1" evidence="12">
    <location>
        <begin position="60"/>
        <end position="298"/>
    </location>
</feature>
<dbReference type="GO" id="GO:0090729">
    <property type="term" value="F:toxin activity"/>
    <property type="evidence" value="ECO:0007669"/>
    <property type="project" value="UniProtKB-KW"/>
</dbReference>
<dbReference type="EMBL" id="AGBW02008493">
    <property type="protein sequence ID" value="OWR53226.1"/>
    <property type="molecule type" value="Genomic_DNA"/>
</dbReference>
<proteinExistence type="inferred from homology"/>
<dbReference type="Proteomes" id="UP000007151">
    <property type="component" value="Unassembled WGS sequence"/>
</dbReference>
<keyword evidence="11" id="KW-1133">Transmembrane helix</keyword>
<evidence type="ECO:0000256" key="3">
    <source>
        <dbReference type="ARBA" id="ARBA00022656"/>
    </source>
</evidence>
<dbReference type="Pfam" id="PF00089">
    <property type="entry name" value="Trypsin"/>
    <property type="match status" value="1"/>
</dbReference>
<evidence type="ECO:0000256" key="1">
    <source>
        <dbReference type="ARBA" id="ARBA00004239"/>
    </source>
</evidence>
<dbReference type="InParanoid" id="A0A212FHN1"/>
<keyword evidence="11" id="KW-0472">Membrane</keyword>
<keyword evidence="3" id="KW-0800">Toxin</keyword>
<sequence length="298" mass="32381">HSYKWKLEWENTVGLRKIGKMVFKAAFVFLGLLIGSLALPLNEAEDMSVFFDHPAITPYIVGGLTAGKVPHMVALTTGVFTRSFTCGGSLVTKKHVLTAAHCIEAVYSRGSLLSSLRGIVGTNRWNFGGVQQQFASNITHPNYVGSIIKNDIGFLVTDAEVSLNDNIQLVPISYDFIEGEVAAVIHGWGRIRTGGSLSPNLLELKTKVIDGERCVSDVARRSSEIGMRVPPVQPDLEVCTFLALNFGNCHGDSGSALLRQSDGQQIGVVSWGLPCARGAPDMYARVSAYRDWIEQSLQ</sequence>
<comment type="caution">
    <text evidence="13">The sequence shown here is derived from an EMBL/GenBank/DDBJ whole genome shotgun (WGS) entry which is preliminary data.</text>
</comment>
<evidence type="ECO:0000259" key="12">
    <source>
        <dbReference type="PROSITE" id="PS50240"/>
    </source>
</evidence>
<evidence type="ECO:0000313" key="14">
    <source>
        <dbReference type="Proteomes" id="UP000007151"/>
    </source>
</evidence>
<dbReference type="InterPro" id="IPR001314">
    <property type="entry name" value="Peptidase_S1A"/>
</dbReference>
<dbReference type="InterPro" id="IPR009003">
    <property type="entry name" value="Peptidase_S1_PA"/>
</dbReference>
<evidence type="ECO:0000256" key="9">
    <source>
        <dbReference type="ARBA" id="ARBA00055534"/>
    </source>
</evidence>
<dbReference type="AlphaFoldDB" id="A0A212FHN1"/>
<evidence type="ECO:0000313" key="13">
    <source>
        <dbReference type="EMBL" id="OWR53226.1"/>
    </source>
</evidence>
<comment type="function">
    <text evidence="9">Fibrinolytic activity; shows preferential cleavage of Arg-Gly bonds in all three fibrinogen chains. Contact with the caterpillars causes severe bleeding, due the anticoagulant effect of the protein.</text>
</comment>
<dbReference type="STRING" id="278856.A0A212FHN1"/>
<protein>
    <submittedName>
        <fullName evidence="13">Serine protease 33</fullName>
    </submittedName>
</protein>
<dbReference type="CDD" id="cd00190">
    <property type="entry name" value="Tryp_SPc"/>
    <property type="match status" value="1"/>
</dbReference>
<reference evidence="13 14" key="1">
    <citation type="journal article" date="2011" name="Cell">
        <title>The monarch butterfly genome yields insights into long-distance migration.</title>
        <authorList>
            <person name="Zhan S."/>
            <person name="Merlin C."/>
            <person name="Boore J.L."/>
            <person name="Reppert S.M."/>
        </authorList>
    </citation>
    <scope>NUCLEOTIDE SEQUENCE [LARGE SCALE GENOMIC DNA]</scope>
    <source>
        <strain evidence="13">F-2</strain>
    </source>
</reference>
<keyword evidence="11" id="KW-0812">Transmembrane</keyword>
<dbReference type="PANTHER" id="PTHR24276:SF91">
    <property type="entry name" value="AT26814P-RELATED"/>
    <property type="match status" value="1"/>
</dbReference>
<keyword evidence="5" id="KW-0378">Hydrolase</keyword>
<name>A0A212FHN1_DANPL</name>
<feature type="transmembrane region" description="Helical" evidence="11">
    <location>
        <begin position="21"/>
        <end position="41"/>
    </location>
</feature>
<evidence type="ECO:0000256" key="7">
    <source>
        <dbReference type="ARBA" id="ARBA00023157"/>
    </source>
</evidence>
<keyword evidence="4 13" id="KW-0645">Protease</keyword>
<dbReference type="SUPFAM" id="SSF50494">
    <property type="entry name" value="Trypsin-like serine proteases"/>
    <property type="match status" value="1"/>
</dbReference>
<evidence type="ECO:0000256" key="8">
    <source>
        <dbReference type="ARBA" id="ARBA00023240"/>
    </source>
</evidence>
<dbReference type="GO" id="GO:0006508">
    <property type="term" value="P:proteolysis"/>
    <property type="evidence" value="ECO:0007669"/>
    <property type="project" value="UniProtKB-KW"/>
</dbReference>
<dbReference type="KEGG" id="dpl:KGM_210395B"/>
<keyword evidence="8" id="KW-1199">Hemostasis impairing toxin</keyword>
<keyword evidence="10" id="KW-1205">Fibrinolytic toxin</keyword>
<keyword evidence="6" id="KW-0720">Serine protease</keyword>
<dbReference type="FunFam" id="2.40.10.10:FF:000068">
    <property type="entry name" value="transmembrane protease serine 2"/>
    <property type="match status" value="1"/>
</dbReference>
<dbReference type="InterPro" id="IPR043504">
    <property type="entry name" value="Peptidase_S1_PA_chymotrypsin"/>
</dbReference>
<dbReference type="PROSITE" id="PS00134">
    <property type="entry name" value="TRYPSIN_HIS"/>
    <property type="match status" value="1"/>
</dbReference>
<accession>A0A212FHN1</accession>
<evidence type="ECO:0000256" key="5">
    <source>
        <dbReference type="ARBA" id="ARBA00022801"/>
    </source>
</evidence>
<dbReference type="Gene3D" id="2.40.10.10">
    <property type="entry name" value="Trypsin-like serine proteases"/>
    <property type="match status" value="2"/>
</dbReference>
<dbReference type="PRINTS" id="PR00722">
    <property type="entry name" value="CHYMOTRYPSIN"/>
</dbReference>
<dbReference type="PANTHER" id="PTHR24276">
    <property type="entry name" value="POLYSERASE-RELATED"/>
    <property type="match status" value="1"/>
</dbReference>
<gene>
    <name evidence="13" type="ORF">KGM_210395B</name>
</gene>
<keyword evidence="14" id="KW-1185">Reference proteome</keyword>
<comment type="similarity">
    <text evidence="2">Belongs to the peptidase S1 family.</text>
</comment>
<dbReference type="GO" id="GO:0004252">
    <property type="term" value="F:serine-type endopeptidase activity"/>
    <property type="evidence" value="ECO:0007669"/>
    <property type="project" value="InterPro"/>
</dbReference>
<organism evidence="13 14">
    <name type="scientific">Danaus plexippus plexippus</name>
    <dbReference type="NCBI Taxonomy" id="278856"/>
    <lineage>
        <taxon>Eukaryota</taxon>
        <taxon>Metazoa</taxon>
        <taxon>Ecdysozoa</taxon>
        <taxon>Arthropoda</taxon>
        <taxon>Hexapoda</taxon>
        <taxon>Insecta</taxon>
        <taxon>Pterygota</taxon>
        <taxon>Neoptera</taxon>
        <taxon>Endopterygota</taxon>
        <taxon>Lepidoptera</taxon>
        <taxon>Glossata</taxon>
        <taxon>Ditrysia</taxon>
        <taxon>Papilionoidea</taxon>
        <taxon>Nymphalidae</taxon>
        <taxon>Danainae</taxon>
        <taxon>Danaini</taxon>
        <taxon>Danaina</taxon>
        <taxon>Danaus</taxon>
        <taxon>Danaus</taxon>
    </lineage>
</organism>
<dbReference type="SMART" id="SM00020">
    <property type="entry name" value="Tryp_SPc"/>
    <property type="match status" value="1"/>
</dbReference>
<evidence type="ECO:0000256" key="4">
    <source>
        <dbReference type="ARBA" id="ARBA00022670"/>
    </source>
</evidence>
<evidence type="ECO:0000256" key="6">
    <source>
        <dbReference type="ARBA" id="ARBA00022825"/>
    </source>
</evidence>
<comment type="subcellular location">
    <subcellularLocation>
        <location evidence="1">Secreted</location>
        <location evidence="1">Extracellular space</location>
    </subcellularLocation>
</comment>
<dbReference type="GO" id="GO:0005576">
    <property type="term" value="C:extracellular region"/>
    <property type="evidence" value="ECO:0007669"/>
    <property type="project" value="UniProtKB-SubCell"/>
</dbReference>
<keyword evidence="7" id="KW-1015">Disulfide bond</keyword>
<evidence type="ECO:0000256" key="2">
    <source>
        <dbReference type="ARBA" id="ARBA00007664"/>
    </source>
</evidence>
<dbReference type="InterPro" id="IPR018114">
    <property type="entry name" value="TRYPSIN_HIS"/>
</dbReference>
<feature type="non-terminal residue" evidence="13">
    <location>
        <position position="1"/>
    </location>
</feature>
<dbReference type="PROSITE" id="PS50240">
    <property type="entry name" value="TRYPSIN_DOM"/>
    <property type="match status" value="1"/>
</dbReference>
<evidence type="ECO:0000256" key="10">
    <source>
        <dbReference type="ARBA" id="ARBA00084094"/>
    </source>
</evidence>
<dbReference type="InterPro" id="IPR050430">
    <property type="entry name" value="Peptidase_S1"/>
</dbReference>
<dbReference type="InterPro" id="IPR001254">
    <property type="entry name" value="Trypsin_dom"/>
</dbReference>